<keyword evidence="2" id="KW-1133">Transmembrane helix</keyword>
<keyword evidence="5" id="KW-1185">Reference proteome</keyword>
<proteinExistence type="predicted"/>
<feature type="compositionally biased region" description="Basic and acidic residues" evidence="1">
    <location>
        <begin position="31"/>
        <end position="46"/>
    </location>
</feature>
<feature type="transmembrane region" description="Helical" evidence="2">
    <location>
        <begin position="156"/>
        <end position="175"/>
    </location>
</feature>
<evidence type="ECO:0000313" key="4">
    <source>
        <dbReference type="EMBL" id="VFT91103.1"/>
    </source>
</evidence>
<name>A0A485L135_9STRA</name>
<evidence type="ECO:0000256" key="1">
    <source>
        <dbReference type="SAM" id="MobiDB-lite"/>
    </source>
</evidence>
<dbReference type="Proteomes" id="UP000332933">
    <property type="component" value="Unassembled WGS sequence"/>
</dbReference>
<reference evidence="4 5" key="1">
    <citation type="submission" date="2019-03" db="EMBL/GenBank/DDBJ databases">
        <authorList>
            <person name="Gaulin E."/>
            <person name="Dumas B."/>
        </authorList>
    </citation>
    <scope>NUCLEOTIDE SEQUENCE [LARGE SCALE GENOMIC DNA]</scope>
    <source>
        <strain evidence="4">CBS 568.67</strain>
    </source>
</reference>
<evidence type="ECO:0000256" key="2">
    <source>
        <dbReference type="SAM" id="Phobius"/>
    </source>
</evidence>
<dbReference type="AlphaFoldDB" id="A0A485L135"/>
<dbReference type="OrthoDB" id="74847at2759"/>
<evidence type="ECO:0000313" key="3">
    <source>
        <dbReference type="EMBL" id="KAF0694877.1"/>
    </source>
</evidence>
<accession>A0A485L135</accession>
<reference evidence="3" key="2">
    <citation type="submission" date="2019-06" db="EMBL/GenBank/DDBJ databases">
        <title>Genomics analysis of Aphanomyces spp. identifies a new class of oomycete effector associated with host adaptation.</title>
        <authorList>
            <person name="Gaulin E."/>
        </authorList>
    </citation>
    <scope>NUCLEOTIDE SEQUENCE</scope>
    <source>
        <strain evidence="3">CBS 578.67</strain>
    </source>
</reference>
<evidence type="ECO:0000313" key="5">
    <source>
        <dbReference type="Proteomes" id="UP000332933"/>
    </source>
</evidence>
<keyword evidence="2" id="KW-0472">Membrane</keyword>
<organism evidence="4 5">
    <name type="scientific">Aphanomyces stellatus</name>
    <dbReference type="NCBI Taxonomy" id="120398"/>
    <lineage>
        <taxon>Eukaryota</taxon>
        <taxon>Sar</taxon>
        <taxon>Stramenopiles</taxon>
        <taxon>Oomycota</taxon>
        <taxon>Saprolegniomycetes</taxon>
        <taxon>Saprolegniales</taxon>
        <taxon>Verrucalvaceae</taxon>
        <taxon>Aphanomyces</taxon>
    </lineage>
</organism>
<dbReference type="EMBL" id="CAADRA010005555">
    <property type="protein sequence ID" value="VFT91103.1"/>
    <property type="molecule type" value="Genomic_DNA"/>
</dbReference>
<gene>
    <name evidence="4" type="primary">Aste57867_14278</name>
    <name evidence="3" type="ORF">As57867_014226</name>
    <name evidence="4" type="ORF">ASTE57867_14278</name>
</gene>
<feature type="transmembrane region" description="Helical" evidence="2">
    <location>
        <begin position="249"/>
        <end position="271"/>
    </location>
</feature>
<feature type="transmembrane region" description="Helical" evidence="2">
    <location>
        <begin position="312"/>
        <end position="329"/>
    </location>
</feature>
<protein>
    <submittedName>
        <fullName evidence="4">Aste57867_14278 protein</fullName>
    </submittedName>
</protein>
<sequence length="331" mass="36159">MAESDARAARRARILASQEKRLKYVTGQADSLKKSAEEEHEDKTLDDMVAELAPSDADKAEGLVMPTTRVDPAQRRRDAALRKQQQQAKMEERLNAAPESAAPVASAPTPTPTPATTDVYASMASAAAPASTQASPELLKLAKARQDHLFYKIEQWGVALVLLVAAVVLGGLMNIEGLVPDPRLKDVEEMLARGFSLDSIKQQMERDNVDMTFLVKQAFDGDASFPNTIPFLPSFIFNMFAPAVVNPPLLAVPVLVRMFLSTIFFVVRAVLQVPATADHESDDMGWIVKMLLAQVPMLRDALRMIKKTGDDFCLFLVVLCVTGAVRVVVLA</sequence>
<feature type="compositionally biased region" description="Basic and acidic residues" evidence="1">
    <location>
        <begin position="72"/>
        <end position="81"/>
    </location>
</feature>
<keyword evidence="2" id="KW-0812">Transmembrane</keyword>
<feature type="region of interest" description="Disordered" evidence="1">
    <location>
        <begin position="25"/>
        <end position="112"/>
    </location>
</feature>
<dbReference type="EMBL" id="VJMH01005534">
    <property type="protein sequence ID" value="KAF0694877.1"/>
    <property type="molecule type" value="Genomic_DNA"/>
</dbReference>
<feature type="compositionally biased region" description="Low complexity" evidence="1">
    <location>
        <begin position="96"/>
        <end position="112"/>
    </location>
</feature>